<dbReference type="GO" id="GO:0008017">
    <property type="term" value="F:microtubule binding"/>
    <property type="evidence" value="ECO:0007669"/>
    <property type="project" value="TreeGrafter"/>
</dbReference>
<comment type="subcellular location">
    <subcellularLocation>
        <location evidence="1">Cytoplasm</location>
    </subcellularLocation>
</comment>
<dbReference type="InterPro" id="IPR048724">
    <property type="entry name" value="NuMA_N_HOOK"/>
</dbReference>
<dbReference type="GO" id="GO:0005876">
    <property type="term" value="C:spindle microtubule"/>
    <property type="evidence" value="ECO:0007669"/>
    <property type="project" value="TreeGrafter"/>
</dbReference>
<protein>
    <submittedName>
        <fullName evidence="8">Nuclear mitotic apparatus protein 1</fullName>
    </submittedName>
</protein>
<keyword evidence="2" id="KW-0963">Cytoplasm</keyword>
<evidence type="ECO:0000256" key="5">
    <source>
        <dbReference type="SAM" id="Coils"/>
    </source>
</evidence>
<dbReference type="GO" id="GO:0000132">
    <property type="term" value="P:establishment of mitotic spindle orientation"/>
    <property type="evidence" value="ECO:0007669"/>
    <property type="project" value="TreeGrafter"/>
</dbReference>
<name>A0A674GJ11_TAEGU</name>
<reference evidence="8" key="2">
    <citation type="submission" date="2025-08" db="UniProtKB">
        <authorList>
            <consortium name="Ensembl"/>
        </authorList>
    </citation>
    <scope>IDENTIFICATION</scope>
</reference>
<dbReference type="GO" id="GO:0005813">
    <property type="term" value="C:centrosome"/>
    <property type="evidence" value="ECO:0007669"/>
    <property type="project" value="TreeGrafter"/>
</dbReference>
<reference evidence="8" key="3">
    <citation type="submission" date="2025-09" db="UniProtKB">
        <authorList>
            <consortium name="Ensembl"/>
        </authorList>
    </citation>
    <scope>IDENTIFICATION</scope>
</reference>
<feature type="coiled-coil region" evidence="5">
    <location>
        <begin position="969"/>
        <end position="1240"/>
    </location>
</feature>
<evidence type="ECO:0000313" key="9">
    <source>
        <dbReference type="Proteomes" id="UP000007754"/>
    </source>
</evidence>
<dbReference type="InterPro" id="IPR051841">
    <property type="entry name" value="MT-Golgi_org_protein"/>
</dbReference>
<keyword evidence="4 5" id="KW-0175">Coiled coil</keyword>
<dbReference type="PANTHER" id="PTHR18902:SF24">
    <property type="entry name" value="NUCLEAR MITOTIC APPARATUS PROTEIN 1"/>
    <property type="match status" value="1"/>
</dbReference>
<keyword evidence="3" id="KW-0597">Phosphoprotein</keyword>
<evidence type="ECO:0000259" key="7">
    <source>
        <dbReference type="Pfam" id="PF21670"/>
    </source>
</evidence>
<feature type="compositionally biased region" description="Basic and acidic residues" evidence="6">
    <location>
        <begin position="1326"/>
        <end position="1349"/>
    </location>
</feature>
<dbReference type="OMA" id="EAFRQCQ"/>
<proteinExistence type="predicted"/>
<evidence type="ECO:0000256" key="3">
    <source>
        <dbReference type="ARBA" id="ARBA00022553"/>
    </source>
</evidence>
<evidence type="ECO:0000256" key="1">
    <source>
        <dbReference type="ARBA" id="ARBA00004496"/>
    </source>
</evidence>
<gene>
    <name evidence="8" type="primary">NUMA1</name>
</gene>
<dbReference type="Proteomes" id="UP000007754">
    <property type="component" value="Chromosome 1"/>
</dbReference>
<accession>A0A674GJ11</accession>
<dbReference type="Ensembl" id="ENSTGUT00000042640.1">
    <property type="protein sequence ID" value="ENSTGUP00000022794.1"/>
    <property type="gene ID" value="ENSTGUG00000025341.1"/>
</dbReference>
<evidence type="ECO:0000313" key="8">
    <source>
        <dbReference type="Ensembl" id="ENSTGUP00000022794.1"/>
    </source>
</evidence>
<dbReference type="PANTHER" id="PTHR18902">
    <property type="entry name" value="NUCLEAR MITOTIC APPARATUS PROTEIN 1-RELATED"/>
    <property type="match status" value="1"/>
</dbReference>
<dbReference type="GeneTree" id="ENSGT00950000183078"/>
<dbReference type="GO" id="GO:0000922">
    <property type="term" value="C:spindle pole"/>
    <property type="evidence" value="ECO:0007669"/>
    <property type="project" value="TreeGrafter"/>
</dbReference>
<evidence type="ECO:0000256" key="4">
    <source>
        <dbReference type="ARBA" id="ARBA00023054"/>
    </source>
</evidence>
<dbReference type="Pfam" id="PF21670">
    <property type="entry name" value="HOOK_N_NuMA"/>
    <property type="match status" value="1"/>
</dbReference>
<feature type="coiled-coil region" evidence="5">
    <location>
        <begin position="637"/>
        <end position="752"/>
    </location>
</feature>
<feature type="region of interest" description="Disordered" evidence="6">
    <location>
        <begin position="1318"/>
        <end position="1364"/>
    </location>
</feature>
<feature type="coiled-coil region" evidence="5">
    <location>
        <begin position="825"/>
        <end position="940"/>
    </location>
</feature>
<feature type="domain" description="Nuclear mitotic apparatus protein 1 N-terminal hook" evidence="7">
    <location>
        <begin position="9"/>
        <end position="117"/>
    </location>
</feature>
<dbReference type="CDD" id="cd22224">
    <property type="entry name" value="HkD_NuMA"/>
    <property type="match status" value="1"/>
</dbReference>
<evidence type="ECO:0000256" key="2">
    <source>
        <dbReference type="ARBA" id="ARBA00022490"/>
    </source>
</evidence>
<evidence type="ECO:0000256" key="6">
    <source>
        <dbReference type="SAM" id="MobiDB-lite"/>
    </source>
</evidence>
<sequence>MQTLHSSSHRSKEGESVLEQPLPERISFIHGFLKKHCRHKLAAENLVSAQKLLDGEELELAKVAVLLLYHTSMSSKNSGDWNEFDYKTQVELASIVKFVLDNEECLNENLEPFLQRKGKCWALAFPVAAQLLCVSPCSLPSIPSSPMGDIMQTPQFQLRRLKEQLAFERKKQEELEVEVAENHRLIMEKDAQITTMQQRIDHLVKLNEKQAEDQLEPKEMEELREKNESLVGRLHEAFRQCHNLKTEKSQMDRKINQLSEENGDLSFKLREIASNMVQLQRALNELLEEHTTAMGQSQEKQQQLEKELQAALQDKKYSEEKIEILQGKISVLEDQLAKLEECSTQEKGEVMGDILKVHWGSCSKGFECVLGTAEQHYLSVSVRPNTVSLLFFCQLEELKKEVSSLTAKGLQLEEQNKQLDSLVSSLQSSLSESHQAREKLKQDLQAQAAESQAEQLAALSVQHEQTLRERDSALQQLQQANASLSSQLQAVDEEKAALSHKVGELEAQILELGAQRQQGVAAEALKAQLQELEGRLKESQQRLAEKEKLARENSRLQEQLLFLEESLRNTEGILEDEKRRATECLEGNLARIAELEAERQQLLQGREQALREQGEELAARQVIEESQEQPMGASSAAQGEDEECRRLKEEIQVLSQEHSRTCQQLQAEQEKVAVLEAQAEQLAGLQADLSSTQSWAKEKENEEQKLRAEISSLQEKMAVAEQTAAQRVAKLEADAQRAAEALEGVSQQLSQEKLKSKELEGTVDKLRIAEKELVSLRSAVQEKESWKEQVSQCVQEMERKNSLISSLEHEVSILHHQVEEGEGESKELKRLILAESEKSKKLEERLRVLQTEMATAASRAAERCSLMKVEVQRCQEEIEKQQMTIEALKRDRHCQSKREDELRQEAKVCQDKCLQKEQLLAALQQELDSARAEHASLESQHHQDLEQRAKAVSVLQAELAQAKLKVAEVPSLREQLAEKERAVQRLQADAAEAGAQLAGLQQANARLAEELRKSHSQGQRQLEVELGQARERHTQELEQLRAASEKLVSSSRQEAKEAAQKLEDLSKEYESSKAAASEERKKLLEEKQRLTTQVEQLEIIQKDQTKQVEELNKKLTQHEKATWTQQQRVKALEGELQAAVTSHQEKVAELQVQLTQKEQAAEHYKGQMEKAKSHYDAKKQQNQELSEKLKAMEHLQRENKELQSKSERLAKELQQNILQAKESEMSCKNLTSQIHSLEAQVSIAQLSFNLLGLGRQIHAFLPASRSGGGCQTTGAGTQQDDCHSKGTGDFLQGFRTEVTEALQGLKSLCSGERLREWGEGVQPGEEGSRETLEHLPVSKEAPRDLERDFGQGPGVTGQRGVASH</sequence>
<feature type="coiled-coil region" evidence="5">
    <location>
        <begin position="395"/>
        <end position="612"/>
    </location>
</feature>
<feature type="coiled-coil region" evidence="5">
    <location>
        <begin position="220"/>
        <end position="342"/>
    </location>
</feature>
<keyword evidence="9" id="KW-1185">Reference proteome</keyword>
<dbReference type="GO" id="GO:0005737">
    <property type="term" value="C:cytoplasm"/>
    <property type="evidence" value="ECO:0007669"/>
    <property type="project" value="UniProtKB-SubCell"/>
</dbReference>
<organism evidence="8 9">
    <name type="scientific">Taeniopygia guttata</name>
    <name type="common">Zebra finch</name>
    <name type="synonym">Poephila guttata</name>
    <dbReference type="NCBI Taxonomy" id="59729"/>
    <lineage>
        <taxon>Eukaryota</taxon>
        <taxon>Metazoa</taxon>
        <taxon>Chordata</taxon>
        <taxon>Craniata</taxon>
        <taxon>Vertebrata</taxon>
        <taxon>Euteleostomi</taxon>
        <taxon>Archelosauria</taxon>
        <taxon>Archosauria</taxon>
        <taxon>Dinosauria</taxon>
        <taxon>Saurischia</taxon>
        <taxon>Theropoda</taxon>
        <taxon>Coelurosauria</taxon>
        <taxon>Aves</taxon>
        <taxon>Neognathae</taxon>
        <taxon>Neoaves</taxon>
        <taxon>Telluraves</taxon>
        <taxon>Australaves</taxon>
        <taxon>Passeriformes</taxon>
        <taxon>Passeroidea</taxon>
        <taxon>Estrildidae</taxon>
        <taxon>Estrildinae</taxon>
        <taxon>Taeniopygia</taxon>
    </lineage>
</organism>
<reference evidence="8 9" key="1">
    <citation type="journal article" date="2010" name="Nature">
        <title>The genome of a songbird.</title>
        <authorList>
            <person name="Warren W.C."/>
            <person name="Clayton D.F."/>
            <person name="Ellegren H."/>
            <person name="Arnold A.P."/>
            <person name="Hillier L.W."/>
            <person name="Kunstner A."/>
            <person name="Searle S."/>
            <person name="White S."/>
            <person name="Vilella A.J."/>
            <person name="Fairley S."/>
            <person name="Heger A."/>
            <person name="Kong L."/>
            <person name="Ponting C.P."/>
            <person name="Jarvis E.D."/>
            <person name="Mello C.V."/>
            <person name="Minx P."/>
            <person name="Lovell P."/>
            <person name="Velho T.A."/>
            <person name="Ferris M."/>
            <person name="Balakrishnan C.N."/>
            <person name="Sinha S."/>
            <person name="Blatti C."/>
            <person name="London S.E."/>
            <person name="Li Y."/>
            <person name="Lin Y.C."/>
            <person name="George J."/>
            <person name="Sweedler J."/>
            <person name="Southey B."/>
            <person name="Gunaratne P."/>
            <person name="Watson M."/>
            <person name="Nam K."/>
            <person name="Backstrom N."/>
            <person name="Smeds L."/>
            <person name="Nabholz B."/>
            <person name="Itoh Y."/>
            <person name="Whitney O."/>
            <person name="Pfenning A.R."/>
            <person name="Howard J."/>
            <person name="Volker M."/>
            <person name="Skinner B.M."/>
            <person name="Griffin D.K."/>
            <person name="Ye L."/>
            <person name="McLaren W.M."/>
            <person name="Flicek P."/>
            <person name="Quesada V."/>
            <person name="Velasco G."/>
            <person name="Lopez-Otin C."/>
            <person name="Puente X.S."/>
            <person name="Olender T."/>
            <person name="Lancet D."/>
            <person name="Smit A.F."/>
            <person name="Hubley R."/>
            <person name="Konkel M.K."/>
            <person name="Walker J.A."/>
            <person name="Batzer M.A."/>
            <person name="Gu W."/>
            <person name="Pollock D.D."/>
            <person name="Chen L."/>
            <person name="Cheng Z."/>
            <person name="Eichler E.E."/>
            <person name="Stapley J."/>
            <person name="Slate J."/>
            <person name="Ekblom R."/>
            <person name="Birkhead T."/>
            <person name="Burke T."/>
            <person name="Burt D."/>
            <person name="Scharff C."/>
            <person name="Adam I."/>
            <person name="Richard H."/>
            <person name="Sultan M."/>
            <person name="Soldatov A."/>
            <person name="Lehrach H."/>
            <person name="Edwards S.V."/>
            <person name="Yang S.P."/>
            <person name="Li X."/>
            <person name="Graves T."/>
            <person name="Fulton L."/>
            <person name="Nelson J."/>
            <person name="Chinwalla A."/>
            <person name="Hou S."/>
            <person name="Mardis E.R."/>
            <person name="Wilson R.K."/>
        </authorList>
    </citation>
    <scope>NUCLEOTIDE SEQUENCE [LARGE SCALE GENOMIC DNA]</scope>
</reference>